<evidence type="ECO:0000313" key="1">
    <source>
        <dbReference type="EMBL" id="QQU57985.1"/>
    </source>
</evidence>
<dbReference type="Proteomes" id="UP000595237">
    <property type="component" value="Plasmid unnamed"/>
</dbReference>
<proteinExistence type="predicted"/>
<name>A0ABX7DB94_SERLI</name>
<dbReference type="RefSeq" id="WP_201896531.1">
    <property type="nucleotide sequence ID" value="NZ_CP068149.1"/>
</dbReference>
<organism evidence="1 2">
    <name type="scientific">Serratia liquefaciens</name>
    <dbReference type="NCBI Taxonomy" id="614"/>
    <lineage>
        <taxon>Bacteria</taxon>
        <taxon>Pseudomonadati</taxon>
        <taxon>Pseudomonadota</taxon>
        <taxon>Gammaproteobacteria</taxon>
        <taxon>Enterobacterales</taxon>
        <taxon>Yersiniaceae</taxon>
        <taxon>Serratia</taxon>
    </lineage>
</organism>
<protein>
    <submittedName>
        <fullName evidence="1">Uncharacterized protein</fullName>
    </submittedName>
</protein>
<dbReference type="EMBL" id="CP068149">
    <property type="protein sequence ID" value="QQU57985.1"/>
    <property type="molecule type" value="Genomic_DNA"/>
</dbReference>
<geneLocation type="plasmid" evidence="1 2">
    <name>unnamed</name>
</geneLocation>
<gene>
    <name evidence="1" type="ORF">I6I38_25570</name>
</gene>
<accession>A0ABX7DB94</accession>
<keyword evidence="2" id="KW-1185">Reference proteome</keyword>
<reference evidence="1 2" key="1">
    <citation type="submission" date="2021-01" db="EMBL/GenBank/DDBJ databases">
        <title>FDA dAtabase for Regulatory Grade micrObial Sequences (FDA-ARGOS): Supporting development and validation of Infectious Disease Dx tests.</title>
        <authorList>
            <person name="Blissenbach B."/>
            <person name="Krut O."/>
            <person name="Tallon L."/>
            <person name="Sadzewicz L."/>
            <person name="Zhao X."/>
            <person name="Boylan J."/>
            <person name="Ott S."/>
            <person name="Bowen H."/>
            <person name="Vavikolanu K."/>
            <person name="Mehta A."/>
            <person name="Aluvathingal J."/>
            <person name="Nadendla S."/>
            <person name="Yan Y."/>
            <person name="Sichtig H."/>
        </authorList>
    </citation>
    <scope>NUCLEOTIDE SEQUENCE [LARGE SCALE GENOMIC DNA]</scope>
    <source>
        <strain evidence="1 2">FDAARGOS_1081</strain>
        <plasmid evidence="1 2">unnamed</plasmid>
    </source>
</reference>
<sequence length="324" mass="36953">MTNETVTPLNYTQSAIEDLSTLEQACLWEAPYSAHVLRNVIDLLENSVKFILPNCADFIAPEDIRQTHLDLARLPYPVVTFEIPWEKDVPLEQYSDMPVLRSTKRIALCWELNKEIEPIPGIVNQVNEVFPGGGVFVCPIYWIDNENRWQMSYGGIFYPYDNTLNMTADLNKRPTATILAFESLKEAGLIKKIHTKQYLAEPFITLKEFADKAEMMLGSRDKLFADIIINSRDELQAFINACSILNCANVIVDTVTPAKTRKAVFVRGKRVKPQELVTKPRFTYKVLQISDEQRPGINSSGVNLGSHSKRMHLRRGHIRRLGEQ</sequence>
<evidence type="ECO:0000313" key="2">
    <source>
        <dbReference type="Proteomes" id="UP000595237"/>
    </source>
</evidence>
<keyword evidence="1" id="KW-0614">Plasmid</keyword>